<dbReference type="SUPFAM" id="SSF47413">
    <property type="entry name" value="lambda repressor-like DNA-binding domains"/>
    <property type="match status" value="1"/>
</dbReference>
<keyword evidence="2" id="KW-0614">Plasmid</keyword>
<sequence>MEPTHCGEMLREMRLAYGLSQEEMSNYIGVSIETYGRIERGKSTLTIEKFQRYSAVFRRELLKQGLILEEKFTIEDIVGAMTSMITKIFQKAS</sequence>
<name>A0ABN4LVB7_9ALTE</name>
<dbReference type="InterPro" id="IPR010982">
    <property type="entry name" value="Lambda_DNA-bd_dom_sf"/>
</dbReference>
<geneLocation type="plasmid" evidence="2 3">
    <name>pASTE61-200</name>
</geneLocation>
<dbReference type="Gene3D" id="1.10.260.40">
    <property type="entry name" value="lambda repressor-like DNA-binding domains"/>
    <property type="match status" value="1"/>
</dbReference>
<evidence type="ECO:0000259" key="1">
    <source>
        <dbReference type="PROSITE" id="PS50943"/>
    </source>
</evidence>
<organism evidence="2 3">
    <name type="scientific">Alteromonas stellipolaris</name>
    <dbReference type="NCBI Taxonomy" id="233316"/>
    <lineage>
        <taxon>Bacteria</taxon>
        <taxon>Pseudomonadati</taxon>
        <taxon>Pseudomonadota</taxon>
        <taxon>Gammaproteobacteria</taxon>
        <taxon>Alteromonadales</taxon>
        <taxon>Alteromonadaceae</taxon>
        <taxon>Alteromonas/Salinimonas group</taxon>
        <taxon>Alteromonas</taxon>
    </lineage>
</organism>
<evidence type="ECO:0000313" key="2">
    <source>
        <dbReference type="EMBL" id="AMJ76706.1"/>
    </source>
</evidence>
<protein>
    <recommendedName>
        <fullName evidence="1">HTH cro/C1-type domain-containing protein</fullName>
    </recommendedName>
</protein>
<dbReference type="Proteomes" id="UP000056750">
    <property type="component" value="Plasmid pASTE61-200"/>
</dbReference>
<proteinExistence type="predicted"/>
<dbReference type="RefSeq" id="WP_061093745.1">
    <property type="nucleotide sequence ID" value="NZ_CP013927.1"/>
</dbReference>
<evidence type="ECO:0000313" key="3">
    <source>
        <dbReference type="Proteomes" id="UP000056750"/>
    </source>
</evidence>
<dbReference type="Pfam" id="PF01381">
    <property type="entry name" value="HTH_3"/>
    <property type="match status" value="1"/>
</dbReference>
<dbReference type="EMBL" id="CP013927">
    <property type="protein sequence ID" value="AMJ76706.1"/>
    <property type="molecule type" value="Genomic_DNA"/>
</dbReference>
<reference evidence="2 3" key="1">
    <citation type="submission" date="2015-12" db="EMBL/GenBank/DDBJ databases">
        <title>Intraspecies pangenome expansion in the marine bacterium Alteromonas.</title>
        <authorList>
            <person name="Lopez-Perez M."/>
            <person name="Rodriguez-Valera F."/>
        </authorList>
    </citation>
    <scope>NUCLEOTIDE SEQUENCE [LARGE SCALE GENOMIC DNA]</scope>
    <source>
        <strain evidence="2 3">LMG 21861</strain>
        <plasmid evidence="2 3">pASTE61-200</plasmid>
    </source>
</reference>
<keyword evidence="3" id="KW-1185">Reference proteome</keyword>
<gene>
    <name evidence="2" type="ORF">AVL57_00770</name>
</gene>
<dbReference type="InterPro" id="IPR001387">
    <property type="entry name" value="Cro/C1-type_HTH"/>
</dbReference>
<dbReference type="CDD" id="cd00093">
    <property type="entry name" value="HTH_XRE"/>
    <property type="match status" value="1"/>
</dbReference>
<dbReference type="PROSITE" id="PS50943">
    <property type="entry name" value="HTH_CROC1"/>
    <property type="match status" value="1"/>
</dbReference>
<dbReference type="SMART" id="SM00530">
    <property type="entry name" value="HTH_XRE"/>
    <property type="match status" value="1"/>
</dbReference>
<feature type="domain" description="HTH cro/C1-type" evidence="1">
    <location>
        <begin position="10"/>
        <end position="64"/>
    </location>
</feature>
<accession>A0ABN4LVB7</accession>